<feature type="domain" description="Transposase IS701-like DDE" evidence="1">
    <location>
        <begin position="11"/>
        <end position="272"/>
    </location>
</feature>
<reference evidence="2" key="1">
    <citation type="journal article" date="2006" name="Environ. Microbiol.">
        <title>Analysis of the first genome fragment from the marine sponge-associated, novel candidate phylum Poribacteria by environmental genomics.</title>
        <authorList>
            <person name="Fieseler L."/>
            <person name="Quaiser A."/>
            <person name="Schleper C."/>
            <person name="Hentschel U."/>
        </authorList>
    </citation>
    <scope>NUCLEOTIDE SEQUENCE</scope>
</reference>
<protein>
    <submittedName>
        <fullName evidence="2">Putative transposase</fullName>
    </submittedName>
</protein>
<sequence length="451" mass="51112">MYNILSLFSVLHPHLSMTSLRQFSRVVFALLAMTGRVSMLNISRWTSEGGSYRTIQRFFNTVIPWGTVYWVFFSTYLLDPESTYILAGDETTVSKSGTSTYGLSRFFSSVSGKTIPSLAFLSLSLVSVKERRSYPMVMEQIVRGDAASNQTELSADPCDAIGSCVGKRQRGRPKGSRNRNKVEVKLSDTLKHIQMMLTALLARIGDLIPLRYFVLDGYFGHNNALQMTKACGLHLISKVRVNTALYFPSTEPYAGRGRPRLYGQRFNPQQIDPKYRVSIQTHENIRTQVYQATLRHKKFPETLNVVCILKTHLPTEKKSHVLLFSSDLALDAEKIIDYYSLRFQIEFNFRDAKQFYGLDDFMNVNKTPVNNAANLSMFMVNVSAKLLAPLRLEHPEASVLDLKAHYRGLKYLRETLKILPQKPEPIVIDQIAERLGSIGAIHHTPAQLNTS</sequence>
<dbReference type="Pfam" id="PF13546">
    <property type="entry name" value="DDE_5"/>
    <property type="match status" value="1"/>
</dbReference>
<dbReference type="InterPro" id="IPR038721">
    <property type="entry name" value="IS701-like_DDE_dom"/>
</dbReference>
<evidence type="ECO:0000313" key="2">
    <source>
        <dbReference type="EMBL" id="AAW84294.1"/>
    </source>
</evidence>
<dbReference type="InterPro" id="IPR012337">
    <property type="entry name" value="RNaseH-like_sf"/>
</dbReference>
<organism evidence="2">
    <name type="scientific">uncultured Poribacteria bacterium 64K2</name>
    <dbReference type="NCBI Taxonomy" id="309182"/>
    <lineage>
        <taxon>Bacteria</taxon>
        <taxon>Candidatus Poribacteria</taxon>
        <taxon>environmental samples</taxon>
    </lineage>
</organism>
<proteinExistence type="predicted"/>
<accession>Q24M58</accession>
<name>Q24M58_9BACT</name>
<evidence type="ECO:0000259" key="1">
    <source>
        <dbReference type="Pfam" id="PF13546"/>
    </source>
</evidence>
<dbReference type="SUPFAM" id="SSF53098">
    <property type="entry name" value="Ribonuclease H-like"/>
    <property type="match status" value="1"/>
</dbReference>
<dbReference type="AlphaFoldDB" id="Q24M58"/>
<dbReference type="EMBL" id="AY713479">
    <property type="protein sequence ID" value="AAW84294.1"/>
    <property type="molecule type" value="Genomic_DNA"/>
</dbReference>